<dbReference type="PANTHER" id="PTHR21180:SF32">
    <property type="entry name" value="ENDONUCLEASE_EXONUCLEASE_PHOSPHATASE FAMILY DOMAIN-CONTAINING PROTEIN 1"/>
    <property type="match status" value="1"/>
</dbReference>
<dbReference type="SUPFAM" id="SSF47781">
    <property type="entry name" value="RuvA domain 2-like"/>
    <property type="match status" value="1"/>
</dbReference>
<reference evidence="4" key="1">
    <citation type="journal article" date="2019" name="Int. J. Syst. Evol. Microbiol.">
        <title>The Global Catalogue of Microorganisms (GCM) 10K type strain sequencing project: providing services to taxonomists for standard genome sequencing and annotation.</title>
        <authorList>
            <consortium name="The Broad Institute Genomics Platform"/>
            <consortium name="The Broad Institute Genome Sequencing Center for Infectious Disease"/>
            <person name="Wu L."/>
            <person name="Ma J."/>
        </authorList>
    </citation>
    <scope>NUCLEOTIDE SEQUENCE [LARGE SCALE GENOMIC DNA]</scope>
    <source>
        <strain evidence="4">JCM 14046</strain>
    </source>
</reference>
<feature type="compositionally biased region" description="Acidic residues" evidence="1">
    <location>
        <begin position="69"/>
        <end position="80"/>
    </location>
</feature>
<dbReference type="Gene3D" id="3.10.560.10">
    <property type="entry name" value="Outer membrane lipoprotein wza domain like"/>
    <property type="match status" value="1"/>
</dbReference>
<feature type="compositionally biased region" description="Low complexity" evidence="1">
    <location>
        <begin position="142"/>
        <end position="154"/>
    </location>
</feature>
<dbReference type="InterPro" id="IPR051675">
    <property type="entry name" value="Endo/Exo/Phosphatase_dom_1"/>
</dbReference>
<keyword evidence="4" id="KW-1185">Reference proteome</keyword>
<dbReference type="Pfam" id="PF12836">
    <property type="entry name" value="HHH_3"/>
    <property type="match status" value="1"/>
</dbReference>
<evidence type="ECO:0000313" key="3">
    <source>
        <dbReference type="EMBL" id="GAA1930127.1"/>
    </source>
</evidence>
<feature type="compositionally biased region" description="Basic and acidic residues" evidence="1">
    <location>
        <begin position="45"/>
        <end position="68"/>
    </location>
</feature>
<name>A0ABN2PV38_9ACTN</name>
<evidence type="ECO:0000256" key="1">
    <source>
        <dbReference type="SAM" id="MobiDB-lite"/>
    </source>
</evidence>
<feature type="region of interest" description="Disordered" evidence="1">
    <location>
        <begin position="221"/>
        <end position="250"/>
    </location>
</feature>
<dbReference type="InterPro" id="IPR019554">
    <property type="entry name" value="Soluble_ligand-bd"/>
</dbReference>
<dbReference type="Pfam" id="PF10531">
    <property type="entry name" value="SLBB"/>
    <property type="match status" value="1"/>
</dbReference>
<dbReference type="Proteomes" id="UP001501612">
    <property type="component" value="Unassembled WGS sequence"/>
</dbReference>
<feature type="compositionally biased region" description="Gly residues" evidence="1">
    <location>
        <begin position="240"/>
        <end position="249"/>
    </location>
</feature>
<gene>
    <name evidence="3" type="ORF">GCM10009737_35080</name>
</gene>
<dbReference type="SMART" id="SM00278">
    <property type="entry name" value="HhH1"/>
    <property type="match status" value="2"/>
</dbReference>
<evidence type="ECO:0000259" key="2">
    <source>
        <dbReference type="SMART" id="SM00278"/>
    </source>
</evidence>
<organism evidence="3 4">
    <name type="scientific">Nocardioides lentus</name>
    <dbReference type="NCBI Taxonomy" id="338077"/>
    <lineage>
        <taxon>Bacteria</taxon>
        <taxon>Bacillati</taxon>
        <taxon>Actinomycetota</taxon>
        <taxon>Actinomycetes</taxon>
        <taxon>Propionibacteriales</taxon>
        <taxon>Nocardioidaceae</taxon>
        <taxon>Nocardioides</taxon>
    </lineage>
</organism>
<feature type="compositionally biased region" description="Low complexity" evidence="1">
    <location>
        <begin position="34"/>
        <end position="44"/>
    </location>
</feature>
<protein>
    <recommendedName>
        <fullName evidence="2">Helix-hairpin-helix DNA-binding motif class 1 domain-containing protein</fullName>
    </recommendedName>
</protein>
<dbReference type="PANTHER" id="PTHR21180">
    <property type="entry name" value="ENDONUCLEASE/EXONUCLEASE/PHOSPHATASE FAMILY DOMAIN-CONTAINING PROTEIN 1"/>
    <property type="match status" value="1"/>
</dbReference>
<comment type="caution">
    <text evidence="3">The sequence shown here is derived from an EMBL/GenBank/DDBJ whole genome shotgun (WGS) entry which is preliminary data.</text>
</comment>
<feature type="domain" description="Helix-hairpin-helix DNA-binding motif class 1" evidence="2">
    <location>
        <begin position="355"/>
        <end position="374"/>
    </location>
</feature>
<feature type="compositionally biased region" description="Low complexity" evidence="1">
    <location>
        <begin position="109"/>
        <end position="119"/>
    </location>
</feature>
<sequence length="407" mass="39782">MGPLRPRRPGATAAHQEAVARRLALLDAELTAVRTGAGSRPGAAGRRDEEAVAGPGRDDGDHGDRDGSDWDDWDEWDEVGDTVSPGAPTAGGWDVAPANPAPDTHTRVRPAGVPGARPAPDVEVVLGEVATPGRHASRRPGRPAAAEPAPGLAGRPWLAALPETLRGRTGLGAAHLAVVAVLVSLGLGVTCWWVLRSAPDPLPPTSPAGALVTPSATAAPGVGAPTPAAPAATAPSGAGDPVGGAGSAGSAGEAGEVVVDVAGKVRRPGIAVLPAGSRVADALAAAGGARPGVDLTGLNLARVLLDGEQVLVGVVPAAVPGAPGAPGAPATTAPGVPAVPGAPAALVDLNTADLALLDTLPGVGPVTAQAILDWRAENGGFTAVEDLLDVSGIGEVTLAELTPLVTV</sequence>
<dbReference type="RefSeq" id="WP_344009058.1">
    <property type="nucleotide sequence ID" value="NZ_BAAAMY010000014.1"/>
</dbReference>
<dbReference type="Gene3D" id="1.10.150.320">
    <property type="entry name" value="Photosystem II 12 kDa extrinsic protein"/>
    <property type="match status" value="1"/>
</dbReference>
<feature type="domain" description="Helix-hairpin-helix DNA-binding motif class 1" evidence="2">
    <location>
        <begin position="385"/>
        <end position="404"/>
    </location>
</feature>
<feature type="region of interest" description="Disordered" evidence="1">
    <location>
        <begin position="33"/>
        <end position="154"/>
    </location>
</feature>
<dbReference type="EMBL" id="BAAAMY010000014">
    <property type="protein sequence ID" value="GAA1930127.1"/>
    <property type="molecule type" value="Genomic_DNA"/>
</dbReference>
<proteinExistence type="predicted"/>
<accession>A0ABN2PV38</accession>
<evidence type="ECO:0000313" key="4">
    <source>
        <dbReference type="Proteomes" id="UP001501612"/>
    </source>
</evidence>
<feature type="compositionally biased region" description="Low complexity" evidence="1">
    <location>
        <begin position="221"/>
        <end position="239"/>
    </location>
</feature>
<dbReference type="InterPro" id="IPR003583">
    <property type="entry name" value="Hlx-hairpin-Hlx_DNA-bd_motif"/>
</dbReference>
<dbReference type="InterPro" id="IPR010994">
    <property type="entry name" value="RuvA_2-like"/>
</dbReference>